<feature type="chain" id="PRO_5040408996" evidence="2">
    <location>
        <begin position="23"/>
        <end position="273"/>
    </location>
</feature>
<dbReference type="EMBL" id="ML986604">
    <property type="protein sequence ID" value="KAF2265630.1"/>
    <property type="molecule type" value="Genomic_DNA"/>
</dbReference>
<protein>
    <submittedName>
        <fullName evidence="4">PR-1-like protein</fullName>
    </submittedName>
</protein>
<evidence type="ECO:0000259" key="3">
    <source>
        <dbReference type="SMART" id="SM00198"/>
    </source>
</evidence>
<dbReference type="AlphaFoldDB" id="A0A9P4KFS1"/>
<name>A0A9P4KFS1_9PLEO</name>
<dbReference type="Proteomes" id="UP000800093">
    <property type="component" value="Unassembled WGS sequence"/>
</dbReference>
<comment type="caution">
    <text evidence="4">The sequence shown here is derived from an EMBL/GenBank/DDBJ whole genome shotgun (WGS) entry which is preliminary data.</text>
</comment>
<proteinExistence type="predicted"/>
<dbReference type="InterPro" id="IPR018244">
    <property type="entry name" value="Allrgn_V5/Tpx1_CS"/>
</dbReference>
<gene>
    <name evidence="4" type="ORF">CC78DRAFT_183016</name>
</gene>
<feature type="region of interest" description="Disordered" evidence="1">
    <location>
        <begin position="192"/>
        <end position="242"/>
    </location>
</feature>
<organism evidence="4 5">
    <name type="scientific">Lojkania enalia</name>
    <dbReference type="NCBI Taxonomy" id="147567"/>
    <lineage>
        <taxon>Eukaryota</taxon>
        <taxon>Fungi</taxon>
        <taxon>Dikarya</taxon>
        <taxon>Ascomycota</taxon>
        <taxon>Pezizomycotina</taxon>
        <taxon>Dothideomycetes</taxon>
        <taxon>Pleosporomycetidae</taxon>
        <taxon>Pleosporales</taxon>
        <taxon>Pleosporales incertae sedis</taxon>
        <taxon>Lojkania</taxon>
    </lineage>
</organism>
<dbReference type="PRINTS" id="PR00837">
    <property type="entry name" value="V5TPXLIKE"/>
</dbReference>
<sequence>MSGIPRHFFHLTTLLLATSTFGQPSSQSHSPVHFYDALLPRADLHVSVEYTDDSAFQRAVLNSTNTYRRQHSASAVEWNESLAEYAGEWSAGCVFEHSGGHSGENLASGYPSTTASHDAWGHEREDYDFDKATFTKQTGHFTQLVWKSTTSVGCGRTLCNGRDGGGAPGWYIVCEYYPPGNVLGRFKENVQERVRDEPEDPEEENPEEEGPDGPEEEGPDEEEDEPDECPQGAICPEEDDDCPQGAVCSVGARVRGWRWLAAISLTVIFVVDS</sequence>
<feature type="signal peptide" evidence="2">
    <location>
        <begin position="1"/>
        <end position="22"/>
    </location>
</feature>
<feature type="domain" description="SCP" evidence="3">
    <location>
        <begin position="55"/>
        <end position="184"/>
    </location>
</feature>
<feature type="compositionally biased region" description="Acidic residues" evidence="1">
    <location>
        <begin position="197"/>
        <end position="228"/>
    </location>
</feature>
<dbReference type="InterPro" id="IPR035940">
    <property type="entry name" value="CAP_sf"/>
</dbReference>
<evidence type="ECO:0000313" key="4">
    <source>
        <dbReference type="EMBL" id="KAF2265630.1"/>
    </source>
</evidence>
<dbReference type="PANTHER" id="PTHR10334">
    <property type="entry name" value="CYSTEINE-RICH SECRETORY PROTEIN-RELATED"/>
    <property type="match status" value="1"/>
</dbReference>
<evidence type="ECO:0000256" key="2">
    <source>
        <dbReference type="SAM" id="SignalP"/>
    </source>
</evidence>
<dbReference type="Pfam" id="PF00188">
    <property type="entry name" value="CAP"/>
    <property type="match status" value="1"/>
</dbReference>
<evidence type="ECO:0000313" key="5">
    <source>
        <dbReference type="Proteomes" id="UP000800093"/>
    </source>
</evidence>
<dbReference type="SUPFAM" id="SSF55797">
    <property type="entry name" value="PR-1-like"/>
    <property type="match status" value="1"/>
</dbReference>
<keyword evidence="5" id="KW-1185">Reference proteome</keyword>
<dbReference type="SMART" id="SM00198">
    <property type="entry name" value="SCP"/>
    <property type="match status" value="1"/>
</dbReference>
<keyword evidence="2" id="KW-0732">Signal</keyword>
<dbReference type="InterPro" id="IPR014044">
    <property type="entry name" value="CAP_dom"/>
</dbReference>
<dbReference type="PROSITE" id="PS01009">
    <property type="entry name" value="CRISP_1"/>
    <property type="match status" value="1"/>
</dbReference>
<evidence type="ECO:0000256" key="1">
    <source>
        <dbReference type="SAM" id="MobiDB-lite"/>
    </source>
</evidence>
<reference evidence="5" key="1">
    <citation type="journal article" date="2020" name="Stud. Mycol.">
        <title>101 Dothideomycetes genomes: A test case for predicting lifestyles and emergence of pathogens.</title>
        <authorList>
            <person name="Haridas S."/>
            <person name="Albert R."/>
            <person name="Binder M."/>
            <person name="Bloem J."/>
            <person name="LaButti K."/>
            <person name="Salamov A."/>
            <person name="Andreopoulos B."/>
            <person name="Baker S."/>
            <person name="Barry K."/>
            <person name="Bills G."/>
            <person name="Bluhm B."/>
            <person name="Cannon C."/>
            <person name="Castanera R."/>
            <person name="Culley D."/>
            <person name="Daum C."/>
            <person name="Ezra D."/>
            <person name="Gonzalez J."/>
            <person name="Henrissat B."/>
            <person name="Kuo A."/>
            <person name="Liang C."/>
            <person name="Lipzen A."/>
            <person name="Lutzoni F."/>
            <person name="Magnuson J."/>
            <person name="Mondo S."/>
            <person name="Nolan M."/>
            <person name="Ohm R."/>
            <person name="Pangilinan J."/>
            <person name="Park H.-J."/>
            <person name="Ramirez L."/>
            <person name="Alfaro M."/>
            <person name="Sun H."/>
            <person name="Tritt A."/>
            <person name="Yoshinaga Y."/>
            <person name="Zwiers L.-H."/>
            <person name="Turgeon B."/>
            <person name="Goodwin S."/>
            <person name="Spatafora J."/>
            <person name="Crous P."/>
            <person name="Grigoriev I."/>
        </authorList>
    </citation>
    <scope>NUCLEOTIDE SEQUENCE [LARGE SCALE GENOMIC DNA]</scope>
    <source>
        <strain evidence="5">CBS 304.66</strain>
    </source>
</reference>
<dbReference type="GO" id="GO:0005576">
    <property type="term" value="C:extracellular region"/>
    <property type="evidence" value="ECO:0007669"/>
    <property type="project" value="InterPro"/>
</dbReference>
<dbReference type="InterPro" id="IPR001283">
    <property type="entry name" value="CRISP-related"/>
</dbReference>
<dbReference type="OrthoDB" id="337038at2759"/>
<accession>A0A9P4KFS1</accession>
<dbReference type="Gene3D" id="3.40.33.10">
    <property type="entry name" value="CAP"/>
    <property type="match status" value="1"/>
</dbReference>